<accession>A0A183B5J0</accession>
<reference evidence="4" key="1">
    <citation type="submission" date="2016-06" db="UniProtKB">
        <authorList>
            <consortium name="WormBaseParasite"/>
        </authorList>
    </citation>
    <scope>IDENTIFICATION</scope>
</reference>
<protein>
    <submittedName>
        <fullName evidence="4">Replicase polyprotein 1a</fullName>
    </submittedName>
</protein>
<dbReference type="EMBL" id="UZAN01057663">
    <property type="protein sequence ID" value="VDP91748.1"/>
    <property type="molecule type" value="Genomic_DNA"/>
</dbReference>
<feature type="compositionally biased region" description="Basic and acidic residues" evidence="1">
    <location>
        <begin position="101"/>
        <end position="123"/>
    </location>
</feature>
<name>A0A183B5J0_9TREM</name>
<organism evidence="4">
    <name type="scientific">Echinostoma caproni</name>
    <dbReference type="NCBI Taxonomy" id="27848"/>
    <lineage>
        <taxon>Eukaryota</taxon>
        <taxon>Metazoa</taxon>
        <taxon>Spiralia</taxon>
        <taxon>Lophotrochozoa</taxon>
        <taxon>Platyhelminthes</taxon>
        <taxon>Trematoda</taxon>
        <taxon>Digenea</taxon>
        <taxon>Plagiorchiida</taxon>
        <taxon>Echinostomata</taxon>
        <taxon>Echinostomatoidea</taxon>
        <taxon>Echinostomatidae</taxon>
        <taxon>Echinostoma</taxon>
    </lineage>
</organism>
<keyword evidence="3" id="KW-1185">Reference proteome</keyword>
<feature type="region of interest" description="Disordered" evidence="1">
    <location>
        <begin position="20"/>
        <end position="43"/>
    </location>
</feature>
<dbReference type="AlphaFoldDB" id="A0A183B5J0"/>
<sequence>MMLNLPRLFCSPTQSSLSYADMRSGGSEPLHSESGSGELVEGSSSYDQHKLPFLFNTAASSSSASAVVVSTSPRTGDLFPVHLGTLSRIRDNRLTGALLLEPERGVGSKENCHTDEDKDKEADDNSDDDDDDDDDDDSDDDDDDADAAAAAADDDDDDDDDGADAVDDDDDCDDDYDDDDDNDDAAAADDDDEADDADDDADDVAAAADDEHDDDADDDDNDDDDDGHAHPSENHELVGRMPSIENTLY</sequence>
<dbReference type="WBParaSite" id="ECPE_0001451501-mRNA-1">
    <property type="protein sequence ID" value="ECPE_0001451501-mRNA-1"/>
    <property type="gene ID" value="ECPE_0001451501"/>
</dbReference>
<reference evidence="2 3" key="2">
    <citation type="submission" date="2018-11" db="EMBL/GenBank/DDBJ databases">
        <authorList>
            <consortium name="Pathogen Informatics"/>
        </authorList>
    </citation>
    <scope>NUCLEOTIDE SEQUENCE [LARGE SCALE GENOMIC DNA]</scope>
    <source>
        <strain evidence="2 3">Egypt</strain>
    </source>
</reference>
<feature type="compositionally biased region" description="Acidic residues" evidence="1">
    <location>
        <begin position="124"/>
        <end position="226"/>
    </location>
</feature>
<evidence type="ECO:0000313" key="4">
    <source>
        <dbReference type="WBParaSite" id="ECPE_0001451501-mRNA-1"/>
    </source>
</evidence>
<evidence type="ECO:0000313" key="3">
    <source>
        <dbReference type="Proteomes" id="UP000272942"/>
    </source>
</evidence>
<gene>
    <name evidence="2" type="ORF">ECPE_LOCUS14476</name>
</gene>
<feature type="compositionally biased region" description="Low complexity" evidence="1">
    <location>
        <begin position="32"/>
        <end position="43"/>
    </location>
</feature>
<evidence type="ECO:0000256" key="1">
    <source>
        <dbReference type="SAM" id="MobiDB-lite"/>
    </source>
</evidence>
<proteinExistence type="predicted"/>
<feature type="compositionally biased region" description="Basic and acidic residues" evidence="1">
    <location>
        <begin position="227"/>
        <end position="238"/>
    </location>
</feature>
<evidence type="ECO:0000313" key="2">
    <source>
        <dbReference type="EMBL" id="VDP91748.1"/>
    </source>
</evidence>
<dbReference type="Proteomes" id="UP000272942">
    <property type="component" value="Unassembled WGS sequence"/>
</dbReference>
<feature type="region of interest" description="Disordered" evidence="1">
    <location>
        <begin position="100"/>
        <end position="249"/>
    </location>
</feature>